<dbReference type="EMBL" id="JADEWZ010000017">
    <property type="protein sequence ID" value="MBE9116740.1"/>
    <property type="molecule type" value="Genomic_DNA"/>
</dbReference>
<accession>A0A8J7JB43</accession>
<sequence>MSTYCYFQQISPKVIIKLQIHPSVVDLFQDAHTLKEYSDNYWSGIESLQEDWEFVDEDLGEQERITPEIYEQISSDIPEIIEAGLVEDCWIGSTDSFDWLENEGLVGADIGNDGYYSYLSYLTPKQVEIMTEKLQKFQQQNYIKVYKILYPRSYEPEQNEEDEADFWKHFDTISSYCQEAVKSGNGMLLSYSG</sequence>
<reference evidence="1" key="1">
    <citation type="submission" date="2020-10" db="EMBL/GenBank/DDBJ databases">
        <authorList>
            <person name="Castelo-Branco R."/>
            <person name="Eusebio N."/>
            <person name="Adriana R."/>
            <person name="Vieira A."/>
            <person name="Brugerolle De Fraissinette N."/>
            <person name="Rezende De Castro R."/>
            <person name="Schneider M.P."/>
            <person name="Vasconcelos V."/>
            <person name="Leao P.N."/>
        </authorList>
    </citation>
    <scope>NUCLEOTIDE SEQUENCE</scope>
    <source>
        <strain evidence="1">LEGE 07157</strain>
    </source>
</reference>
<proteinExistence type="predicted"/>
<dbReference type="RefSeq" id="WP_194029833.1">
    <property type="nucleotide sequence ID" value="NZ_JADEWZ010000017.1"/>
</dbReference>
<evidence type="ECO:0000313" key="2">
    <source>
        <dbReference type="Proteomes" id="UP000654482"/>
    </source>
</evidence>
<protein>
    <submittedName>
        <fullName evidence="1">DUF1877 family protein</fullName>
    </submittedName>
</protein>
<organism evidence="1 2">
    <name type="scientific">Lusitaniella coriacea LEGE 07157</name>
    <dbReference type="NCBI Taxonomy" id="945747"/>
    <lineage>
        <taxon>Bacteria</taxon>
        <taxon>Bacillati</taxon>
        <taxon>Cyanobacteriota</taxon>
        <taxon>Cyanophyceae</taxon>
        <taxon>Spirulinales</taxon>
        <taxon>Lusitaniellaceae</taxon>
        <taxon>Lusitaniella</taxon>
    </lineage>
</organism>
<dbReference type="InterPro" id="IPR035944">
    <property type="entry name" value="YfbM-like_sf"/>
</dbReference>
<dbReference type="InterPro" id="IPR015068">
    <property type="entry name" value="DUF1877"/>
</dbReference>
<keyword evidence="2" id="KW-1185">Reference proteome</keyword>
<evidence type="ECO:0000313" key="1">
    <source>
        <dbReference type="EMBL" id="MBE9116740.1"/>
    </source>
</evidence>
<gene>
    <name evidence="1" type="ORF">IQ249_12600</name>
</gene>
<dbReference type="Proteomes" id="UP000654482">
    <property type="component" value="Unassembled WGS sequence"/>
</dbReference>
<dbReference type="AlphaFoldDB" id="A0A8J7JB43"/>
<comment type="caution">
    <text evidence="1">The sequence shown here is derived from an EMBL/GenBank/DDBJ whole genome shotgun (WGS) entry which is preliminary data.</text>
</comment>
<name>A0A8J7JB43_9CYAN</name>
<dbReference type="SUPFAM" id="SSF111069">
    <property type="entry name" value="Hypothetical protein yfbM"/>
    <property type="match status" value="1"/>
</dbReference>
<dbReference type="Gene3D" id="3.40.1760.10">
    <property type="entry name" value="YfbM-like super family"/>
    <property type="match status" value="1"/>
</dbReference>
<dbReference type="Pfam" id="PF08974">
    <property type="entry name" value="DUF1877"/>
    <property type="match status" value="1"/>
</dbReference>